<feature type="transmembrane region" description="Helical" evidence="1">
    <location>
        <begin position="138"/>
        <end position="155"/>
    </location>
</feature>
<dbReference type="EMBL" id="BMVN01000003">
    <property type="protein sequence ID" value="GHA08942.1"/>
    <property type="molecule type" value="Genomic_DNA"/>
</dbReference>
<feature type="transmembrane region" description="Helical" evidence="1">
    <location>
        <begin position="161"/>
        <end position="179"/>
    </location>
</feature>
<comment type="caution">
    <text evidence="2">The sequence shown here is derived from an EMBL/GenBank/DDBJ whole genome shotgun (WGS) entry which is preliminary data.</text>
</comment>
<keyword evidence="1" id="KW-1133">Transmembrane helix</keyword>
<name>A0ABQ3CG47_9ACTN</name>
<evidence type="ECO:0000313" key="3">
    <source>
        <dbReference type="Proteomes" id="UP000653644"/>
    </source>
</evidence>
<keyword evidence="3" id="KW-1185">Reference proteome</keyword>
<sequence>MHNAIGANLATKAAEGGTFLGEDFNGWRVAFIVGVVVPIVWELGTTLTRLATLRLPFLVLYAARLSTPKEDWPHLSRAWKNELHFILDDSSKNWLLRSLKGLLFALPLAVGAARITAKVGRARGAARRRKVRPGRDGWRMLDGIVVTLTLIVAVVQALDVGWLLIAIAAVCATSVLIGLRWRSWQVKFRGGRGDDSDGAS</sequence>
<protein>
    <submittedName>
        <fullName evidence="2">Uncharacterized protein</fullName>
    </submittedName>
</protein>
<accession>A0ABQ3CG47</accession>
<keyword evidence="1" id="KW-0472">Membrane</keyword>
<dbReference type="RefSeq" id="WP_189882908.1">
    <property type="nucleotide sequence ID" value="NZ_BMVN01000003.1"/>
</dbReference>
<dbReference type="Proteomes" id="UP000653644">
    <property type="component" value="Unassembled WGS sequence"/>
</dbReference>
<reference evidence="3" key="1">
    <citation type="journal article" date="2019" name="Int. J. Syst. Evol. Microbiol.">
        <title>The Global Catalogue of Microorganisms (GCM) 10K type strain sequencing project: providing services to taxonomists for standard genome sequencing and annotation.</title>
        <authorList>
            <consortium name="The Broad Institute Genomics Platform"/>
            <consortium name="The Broad Institute Genome Sequencing Center for Infectious Disease"/>
            <person name="Wu L."/>
            <person name="Ma J."/>
        </authorList>
    </citation>
    <scope>NUCLEOTIDE SEQUENCE [LARGE SCALE GENOMIC DNA]</scope>
    <source>
        <strain evidence="3">JCM 4733</strain>
    </source>
</reference>
<gene>
    <name evidence="2" type="ORF">GCM10010345_11680</name>
</gene>
<evidence type="ECO:0000313" key="2">
    <source>
        <dbReference type="EMBL" id="GHA08942.1"/>
    </source>
</evidence>
<proteinExistence type="predicted"/>
<evidence type="ECO:0000256" key="1">
    <source>
        <dbReference type="SAM" id="Phobius"/>
    </source>
</evidence>
<keyword evidence="1" id="KW-0812">Transmembrane</keyword>
<organism evidence="2 3">
    <name type="scientific">Streptomyces canarius</name>
    <dbReference type="NCBI Taxonomy" id="285453"/>
    <lineage>
        <taxon>Bacteria</taxon>
        <taxon>Bacillati</taxon>
        <taxon>Actinomycetota</taxon>
        <taxon>Actinomycetes</taxon>
        <taxon>Kitasatosporales</taxon>
        <taxon>Streptomycetaceae</taxon>
        <taxon>Streptomyces</taxon>
    </lineage>
</organism>
<feature type="transmembrane region" description="Helical" evidence="1">
    <location>
        <begin position="26"/>
        <end position="44"/>
    </location>
</feature>
<feature type="transmembrane region" description="Helical" evidence="1">
    <location>
        <begin position="94"/>
        <end position="117"/>
    </location>
</feature>